<geneLocation type="plasmid" evidence="1 2">
    <name>pBRH01</name>
</geneLocation>
<dbReference type="Proteomes" id="UP000007437">
    <property type="component" value="Plasmid pBRH01"/>
</dbReference>
<organism evidence="1 2">
    <name type="scientific">Mycetohabitans rhizoxinica (strain DSM 19002 / CIP 109453 / HKI 454)</name>
    <name type="common">Paraburkholderia rhizoxinica</name>
    <dbReference type="NCBI Taxonomy" id="882378"/>
    <lineage>
        <taxon>Bacteria</taxon>
        <taxon>Pseudomonadati</taxon>
        <taxon>Pseudomonadota</taxon>
        <taxon>Betaproteobacteria</taxon>
        <taxon>Burkholderiales</taxon>
        <taxon>Burkholderiaceae</taxon>
        <taxon>Mycetohabitans</taxon>
    </lineage>
</organism>
<dbReference type="HOGENOM" id="CLU_3041319_0_0_4"/>
<reference evidence="1 2" key="1">
    <citation type="journal article" date="2011" name="J. Bacteriol.">
        <title>Complete genome sequence of Burkholderia rhizoxinica, an endosymbiont of Rhizopus microsporus.</title>
        <authorList>
            <person name="Lackner G."/>
            <person name="Moebius N."/>
            <person name="Partida-Martinez L."/>
            <person name="Hertweck C."/>
        </authorList>
    </citation>
    <scope>NUCLEOTIDE SEQUENCE [LARGE SCALE GENOMIC DNA]</scope>
    <source>
        <strain evidence="2">DSM 19002 / CIP 109453 / HKI 454</strain>
        <plasmid evidence="1 2">pBRH01</plasmid>
    </source>
</reference>
<dbReference type="EMBL" id="FR687360">
    <property type="protein sequence ID" value="CBW76492.1"/>
    <property type="molecule type" value="Genomic_DNA"/>
</dbReference>
<evidence type="ECO:0000313" key="1">
    <source>
        <dbReference type="EMBL" id="CBW76492.1"/>
    </source>
</evidence>
<evidence type="ECO:0000313" key="2">
    <source>
        <dbReference type="Proteomes" id="UP000007437"/>
    </source>
</evidence>
<dbReference type="KEGG" id="brh:RBRH_00411"/>
<dbReference type="AlphaFoldDB" id="E5ATR8"/>
<protein>
    <submittedName>
        <fullName evidence="1">Transposase</fullName>
    </submittedName>
</protein>
<keyword evidence="1" id="KW-0614">Plasmid</keyword>
<gene>
    <name evidence="1" type="ordered locus">RBRH_00411</name>
</gene>
<proteinExistence type="predicted"/>
<sequence>MVEADSLRRERHLADLEQCLRERDPAIDCQRRLKKPTLLTVQSPVRMPPPACIR</sequence>
<accession>E5ATR8</accession>
<name>E5ATR8_MYCRK</name>